<gene>
    <name evidence="1" type="ORF">D8674_007589</name>
</gene>
<accession>A0A5N5HX61</accession>
<dbReference type="AlphaFoldDB" id="A0A5N5HX61"/>
<dbReference type="EMBL" id="SMOL01000143">
    <property type="protein sequence ID" value="KAB2630070.1"/>
    <property type="molecule type" value="Genomic_DNA"/>
</dbReference>
<protein>
    <submittedName>
        <fullName evidence="1">Protein HASTY 1-like</fullName>
    </submittedName>
</protein>
<name>A0A5N5HX61_9ROSA</name>
<sequence>MRYKSCFLFSSRGLRKLLYGWFTPRSYLESKIDRLEVFHETIMLVSKLKFLCTALLRKPKEEKYGRLAD</sequence>
<proteinExistence type="predicted"/>
<reference evidence="1 2" key="1">
    <citation type="submission" date="2019-09" db="EMBL/GenBank/DDBJ databases">
        <authorList>
            <person name="Ou C."/>
        </authorList>
    </citation>
    <scope>NUCLEOTIDE SEQUENCE [LARGE SCALE GENOMIC DNA]</scope>
    <source>
        <strain evidence="1">S2</strain>
        <tissue evidence="1">Leaf</tissue>
    </source>
</reference>
<reference evidence="1 2" key="3">
    <citation type="submission" date="2019-11" db="EMBL/GenBank/DDBJ databases">
        <title>A de novo genome assembly of a pear dwarfing rootstock.</title>
        <authorList>
            <person name="Wang F."/>
            <person name="Wang J."/>
            <person name="Li S."/>
            <person name="Zhang Y."/>
            <person name="Fang M."/>
            <person name="Ma L."/>
            <person name="Zhao Y."/>
            <person name="Jiang S."/>
        </authorList>
    </citation>
    <scope>NUCLEOTIDE SEQUENCE [LARGE SCALE GENOMIC DNA]</scope>
    <source>
        <strain evidence="1">S2</strain>
        <tissue evidence="1">Leaf</tissue>
    </source>
</reference>
<evidence type="ECO:0000313" key="2">
    <source>
        <dbReference type="Proteomes" id="UP000327157"/>
    </source>
</evidence>
<organism evidence="1 2">
    <name type="scientific">Pyrus ussuriensis x Pyrus communis</name>
    <dbReference type="NCBI Taxonomy" id="2448454"/>
    <lineage>
        <taxon>Eukaryota</taxon>
        <taxon>Viridiplantae</taxon>
        <taxon>Streptophyta</taxon>
        <taxon>Embryophyta</taxon>
        <taxon>Tracheophyta</taxon>
        <taxon>Spermatophyta</taxon>
        <taxon>Magnoliopsida</taxon>
        <taxon>eudicotyledons</taxon>
        <taxon>Gunneridae</taxon>
        <taxon>Pentapetalae</taxon>
        <taxon>rosids</taxon>
        <taxon>fabids</taxon>
        <taxon>Rosales</taxon>
        <taxon>Rosaceae</taxon>
        <taxon>Amygdaloideae</taxon>
        <taxon>Maleae</taxon>
        <taxon>Pyrus</taxon>
    </lineage>
</organism>
<keyword evidence="2" id="KW-1185">Reference proteome</keyword>
<dbReference type="Proteomes" id="UP000327157">
    <property type="component" value="Chromosome 12"/>
</dbReference>
<evidence type="ECO:0000313" key="1">
    <source>
        <dbReference type="EMBL" id="KAB2630070.1"/>
    </source>
</evidence>
<reference evidence="2" key="2">
    <citation type="submission" date="2019-10" db="EMBL/GenBank/DDBJ databases">
        <title>A de novo genome assembly of a pear dwarfing rootstock.</title>
        <authorList>
            <person name="Wang F."/>
            <person name="Wang J."/>
            <person name="Li S."/>
            <person name="Zhang Y."/>
            <person name="Fang M."/>
            <person name="Ma L."/>
            <person name="Zhao Y."/>
            <person name="Jiang S."/>
        </authorList>
    </citation>
    <scope>NUCLEOTIDE SEQUENCE [LARGE SCALE GENOMIC DNA]</scope>
</reference>
<comment type="caution">
    <text evidence="1">The sequence shown here is derived from an EMBL/GenBank/DDBJ whole genome shotgun (WGS) entry which is preliminary data.</text>
</comment>